<evidence type="ECO:0000313" key="2">
    <source>
        <dbReference type="Proteomes" id="UP001497535"/>
    </source>
</evidence>
<reference evidence="1" key="1">
    <citation type="submission" date="2023-11" db="EMBL/GenBank/DDBJ databases">
        <authorList>
            <person name="Poullet M."/>
        </authorList>
    </citation>
    <scope>NUCLEOTIDE SEQUENCE</scope>
    <source>
        <strain evidence="1">E1834</strain>
    </source>
</reference>
<sequence>MSLTLFVIEVSSQNFFKTFFSLFLYFSSIFLQNSIFNKITTIPIFSAFSNSSNSFNSFCCSITFVATNFNVFFLC</sequence>
<accession>A0ACB0ZF01</accession>
<dbReference type="Proteomes" id="UP001497535">
    <property type="component" value="Unassembled WGS sequence"/>
</dbReference>
<organism evidence="1 2">
    <name type="scientific">Meloidogyne enterolobii</name>
    <name type="common">Root-knot nematode worm</name>
    <name type="synonym">Meloidogyne mayaguensis</name>
    <dbReference type="NCBI Taxonomy" id="390850"/>
    <lineage>
        <taxon>Eukaryota</taxon>
        <taxon>Metazoa</taxon>
        <taxon>Ecdysozoa</taxon>
        <taxon>Nematoda</taxon>
        <taxon>Chromadorea</taxon>
        <taxon>Rhabditida</taxon>
        <taxon>Tylenchina</taxon>
        <taxon>Tylenchomorpha</taxon>
        <taxon>Tylenchoidea</taxon>
        <taxon>Meloidogynidae</taxon>
        <taxon>Meloidogyninae</taxon>
        <taxon>Meloidogyne</taxon>
    </lineage>
</organism>
<dbReference type="EMBL" id="CAVMJV010000032">
    <property type="protein sequence ID" value="CAK5077607.1"/>
    <property type="molecule type" value="Genomic_DNA"/>
</dbReference>
<keyword evidence="2" id="KW-1185">Reference proteome</keyword>
<protein>
    <submittedName>
        <fullName evidence="1">Uncharacterized protein</fullName>
    </submittedName>
</protein>
<name>A0ACB0ZF01_MELEN</name>
<gene>
    <name evidence="1" type="ORF">MENTE1834_LOCUS24540</name>
</gene>
<evidence type="ECO:0000313" key="1">
    <source>
        <dbReference type="EMBL" id="CAK5077607.1"/>
    </source>
</evidence>
<comment type="caution">
    <text evidence="1">The sequence shown here is derived from an EMBL/GenBank/DDBJ whole genome shotgun (WGS) entry which is preliminary data.</text>
</comment>
<proteinExistence type="predicted"/>